<sequence length="128" mass="14711">MHKARGEIRARSRPRPEPSTIRKVYDNTLNTVPHTRFGGCVAILWFRPPRNPSEECTDKTQAKYGRTRSHARPQRPTIRNQYNDASNTVPHPPKRVCGNIRGVFLLCCVRRRLLPSRVVAFFALGLHL</sequence>
<dbReference type="EMBL" id="MU129022">
    <property type="protein sequence ID" value="KAF9510136.1"/>
    <property type="molecule type" value="Genomic_DNA"/>
</dbReference>
<organism evidence="2 3">
    <name type="scientific">Hydnum rufescens UP504</name>
    <dbReference type="NCBI Taxonomy" id="1448309"/>
    <lineage>
        <taxon>Eukaryota</taxon>
        <taxon>Fungi</taxon>
        <taxon>Dikarya</taxon>
        <taxon>Basidiomycota</taxon>
        <taxon>Agaricomycotina</taxon>
        <taxon>Agaricomycetes</taxon>
        <taxon>Cantharellales</taxon>
        <taxon>Hydnaceae</taxon>
        <taxon>Hydnum</taxon>
    </lineage>
</organism>
<dbReference type="Proteomes" id="UP000886523">
    <property type="component" value="Unassembled WGS sequence"/>
</dbReference>
<evidence type="ECO:0000313" key="3">
    <source>
        <dbReference type="Proteomes" id="UP000886523"/>
    </source>
</evidence>
<evidence type="ECO:0000256" key="1">
    <source>
        <dbReference type="SAM" id="MobiDB-lite"/>
    </source>
</evidence>
<protein>
    <submittedName>
        <fullName evidence="2">Uncharacterized protein</fullName>
    </submittedName>
</protein>
<feature type="region of interest" description="Disordered" evidence="1">
    <location>
        <begin position="52"/>
        <end position="91"/>
    </location>
</feature>
<feature type="compositionally biased region" description="Basic and acidic residues" evidence="1">
    <location>
        <begin position="52"/>
        <end position="61"/>
    </location>
</feature>
<keyword evidence="3" id="KW-1185">Reference proteome</keyword>
<reference evidence="2" key="1">
    <citation type="journal article" date="2020" name="Nat. Commun.">
        <title>Large-scale genome sequencing of mycorrhizal fungi provides insights into the early evolution of symbiotic traits.</title>
        <authorList>
            <person name="Miyauchi S."/>
            <person name="Kiss E."/>
            <person name="Kuo A."/>
            <person name="Drula E."/>
            <person name="Kohler A."/>
            <person name="Sanchez-Garcia M."/>
            <person name="Morin E."/>
            <person name="Andreopoulos B."/>
            <person name="Barry K.W."/>
            <person name="Bonito G."/>
            <person name="Buee M."/>
            <person name="Carver A."/>
            <person name="Chen C."/>
            <person name="Cichocki N."/>
            <person name="Clum A."/>
            <person name="Culley D."/>
            <person name="Crous P.W."/>
            <person name="Fauchery L."/>
            <person name="Girlanda M."/>
            <person name="Hayes R.D."/>
            <person name="Keri Z."/>
            <person name="LaButti K."/>
            <person name="Lipzen A."/>
            <person name="Lombard V."/>
            <person name="Magnuson J."/>
            <person name="Maillard F."/>
            <person name="Murat C."/>
            <person name="Nolan M."/>
            <person name="Ohm R.A."/>
            <person name="Pangilinan J."/>
            <person name="Pereira M.F."/>
            <person name="Perotto S."/>
            <person name="Peter M."/>
            <person name="Pfister S."/>
            <person name="Riley R."/>
            <person name="Sitrit Y."/>
            <person name="Stielow J.B."/>
            <person name="Szollosi G."/>
            <person name="Zifcakova L."/>
            <person name="Stursova M."/>
            <person name="Spatafora J.W."/>
            <person name="Tedersoo L."/>
            <person name="Vaario L.M."/>
            <person name="Yamada A."/>
            <person name="Yan M."/>
            <person name="Wang P."/>
            <person name="Xu J."/>
            <person name="Bruns T."/>
            <person name="Baldrian P."/>
            <person name="Vilgalys R."/>
            <person name="Dunand C."/>
            <person name="Henrissat B."/>
            <person name="Grigoriev I.V."/>
            <person name="Hibbett D."/>
            <person name="Nagy L.G."/>
            <person name="Martin F.M."/>
        </authorList>
    </citation>
    <scope>NUCLEOTIDE SEQUENCE</scope>
    <source>
        <strain evidence="2">UP504</strain>
    </source>
</reference>
<name>A0A9P6ASP5_9AGAM</name>
<gene>
    <name evidence="2" type="ORF">BS47DRAFT_96911</name>
</gene>
<feature type="compositionally biased region" description="Polar residues" evidence="1">
    <location>
        <begin position="77"/>
        <end position="89"/>
    </location>
</feature>
<proteinExistence type="predicted"/>
<dbReference type="AlphaFoldDB" id="A0A9P6ASP5"/>
<accession>A0A9P6ASP5</accession>
<feature type="region of interest" description="Disordered" evidence="1">
    <location>
        <begin position="1"/>
        <end position="20"/>
    </location>
</feature>
<feature type="compositionally biased region" description="Basic and acidic residues" evidence="1">
    <location>
        <begin position="1"/>
        <end position="16"/>
    </location>
</feature>
<comment type="caution">
    <text evidence="2">The sequence shown here is derived from an EMBL/GenBank/DDBJ whole genome shotgun (WGS) entry which is preliminary data.</text>
</comment>
<evidence type="ECO:0000313" key="2">
    <source>
        <dbReference type="EMBL" id="KAF9510136.1"/>
    </source>
</evidence>